<protein>
    <recommendedName>
        <fullName evidence="10">Diacylglycerol kinase</fullName>
        <shortName evidence="10">DAG kinase</shortName>
        <ecNumber evidence="10">2.7.1.107</ecNumber>
    </recommendedName>
</protein>
<evidence type="ECO:0000256" key="4">
    <source>
        <dbReference type="ARBA" id="ARBA00022679"/>
    </source>
</evidence>
<feature type="region of interest" description="Disordered" evidence="11">
    <location>
        <begin position="253"/>
        <end position="307"/>
    </location>
</feature>
<dbReference type="InterPro" id="IPR016064">
    <property type="entry name" value="NAD/diacylglycerol_kinase_sf"/>
</dbReference>
<dbReference type="Proteomes" id="UP000268014">
    <property type="component" value="Unassembled WGS sequence"/>
</dbReference>
<comment type="subcellular location">
    <subcellularLocation>
        <location evidence="2">Membrane</location>
    </subcellularLocation>
</comment>
<evidence type="ECO:0000256" key="1">
    <source>
        <dbReference type="ARBA" id="ARBA00001383"/>
    </source>
</evidence>
<keyword evidence="6" id="KW-0479">Metal-binding</keyword>
<evidence type="ECO:0000256" key="11">
    <source>
        <dbReference type="SAM" id="MobiDB-lite"/>
    </source>
</evidence>
<comment type="catalytic activity">
    <reaction evidence="1 10">
        <text>a 1,2-diacyl-sn-glycerol + ATP = a 1,2-diacyl-sn-glycero-3-phosphate + ADP + H(+)</text>
        <dbReference type="Rhea" id="RHEA:10272"/>
        <dbReference type="ChEBI" id="CHEBI:15378"/>
        <dbReference type="ChEBI" id="CHEBI:17815"/>
        <dbReference type="ChEBI" id="CHEBI:30616"/>
        <dbReference type="ChEBI" id="CHEBI:58608"/>
        <dbReference type="ChEBI" id="CHEBI:456216"/>
        <dbReference type="EC" id="2.7.1.107"/>
    </reaction>
</comment>
<dbReference type="EMBL" id="UZAF01018342">
    <property type="protein sequence ID" value="VDO50652.1"/>
    <property type="molecule type" value="Genomic_DNA"/>
</dbReference>
<evidence type="ECO:0000313" key="14">
    <source>
        <dbReference type="Proteomes" id="UP000268014"/>
    </source>
</evidence>
<dbReference type="InterPro" id="IPR000756">
    <property type="entry name" value="Diacylglycerol_kin_accessory"/>
</dbReference>
<evidence type="ECO:0000259" key="12">
    <source>
        <dbReference type="PROSITE" id="PS50146"/>
    </source>
</evidence>
<dbReference type="GO" id="GO:0016020">
    <property type="term" value="C:membrane"/>
    <property type="evidence" value="ECO:0007669"/>
    <property type="project" value="UniProtKB-SubCell"/>
</dbReference>
<dbReference type="InterPro" id="IPR037607">
    <property type="entry name" value="DGK"/>
</dbReference>
<evidence type="ECO:0000256" key="10">
    <source>
        <dbReference type="RuleBase" id="RU361128"/>
    </source>
</evidence>
<keyword evidence="7 10" id="KW-0418">Kinase</keyword>
<feature type="compositionally biased region" description="Acidic residues" evidence="11">
    <location>
        <begin position="297"/>
        <end position="307"/>
    </location>
</feature>
<evidence type="ECO:0000256" key="5">
    <source>
        <dbReference type="ARBA" id="ARBA00022741"/>
    </source>
</evidence>
<dbReference type="InterPro" id="IPR001206">
    <property type="entry name" value="Diacylglycerol_kinase_cat_dom"/>
</dbReference>
<dbReference type="AlphaFoldDB" id="A0A0N4WQT3"/>
<evidence type="ECO:0000256" key="9">
    <source>
        <dbReference type="ARBA" id="ARBA00023136"/>
    </source>
</evidence>
<keyword evidence="6" id="KW-0862">Zinc</keyword>
<sequence length="307" mass="32807">KPFTAIGPIYFEYGSLVITFNTPKAATAAVQRLQNAIYEDKKLIVLCLPNVQPHMLPPDSEPLLVLVNVKSGGCQGTELIQSFRKLLNPFQVFDVLKGGPLVGLYVFRNIPKYKILACGGDGTIGWVLQCLDIAKQVDGRPIELPNIEGIVVLNLLSWGSGANPWGTAKEESPFQKPTHYDGLLEVVGISDVSRLGLIQSKLAAGTRIAQGGSIRITTHEEWPVQVDGEPHIQPPGTITILKSALKAQMLKKAKKSRRGATSSQVRAVASEGSPCGPLGVPSSLDAAHGKSTPEALGDSDEEGDAFL</sequence>
<evidence type="ECO:0000313" key="15">
    <source>
        <dbReference type="WBParaSite" id="HPLM_0001380801-mRNA-1"/>
    </source>
</evidence>
<name>A0A0N4WQT3_HAEPC</name>
<feature type="domain" description="DAGKc" evidence="12">
    <location>
        <begin position="58"/>
        <end position="132"/>
    </location>
</feature>
<dbReference type="Gene3D" id="2.60.200.40">
    <property type="match status" value="1"/>
</dbReference>
<accession>A0A0N4WQT3</accession>
<dbReference type="GO" id="GO:0008270">
    <property type="term" value="F:zinc ion binding"/>
    <property type="evidence" value="ECO:0007669"/>
    <property type="project" value="UniProtKB-KW"/>
</dbReference>
<dbReference type="PANTHER" id="PTHR11255:SF54">
    <property type="entry name" value="DIACYLGLYCEROL KINASE THETA"/>
    <property type="match status" value="1"/>
</dbReference>
<dbReference type="GO" id="GO:0007200">
    <property type="term" value="P:phospholipase C-activating G protein-coupled receptor signaling pathway"/>
    <property type="evidence" value="ECO:0007669"/>
    <property type="project" value="InterPro"/>
</dbReference>
<evidence type="ECO:0000256" key="8">
    <source>
        <dbReference type="ARBA" id="ARBA00022840"/>
    </source>
</evidence>
<keyword evidence="14" id="KW-1185">Reference proteome</keyword>
<dbReference type="GO" id="GO:0005524">
    <property type="term" value="F:ATP binding"/>
    <property type="evidence" value="ECO:0007669"/>
    <property type="project" value="UniProtKB-KW"/>
</dbReference>
<dbReference type="PANTHER" id="PTHR11255">
    <property type="entry name" value="DIACYLGLYCEROL KINASE"/>
    <property type="match status" value="1"/>
</dbReference>
<evidence type="ECO:0000256" key="6">
    <source>
        <dbReference type="ARBA" id="ARBA00022771"/>
    </source>
</evidence>
<comment type="similarity">
    <text evidence="3 10">Belongs to the eukaryotic diacylglycerol kinase family.</text>
</comment>
<dbReference type="SUPFAM" id="SSF111331">
    <property type="entry name" value="NAD kinase/diacylglycerol kinase-like"/>
    <property type="match status" value="1"/>
</dbReference>
<keyword evidence="8 10" id="KW-0067">ATP-binding</keyword>
<dbReference type="SMART" id="SM00046">
    <property type="entry name" value="DAGKc"/>
    <property type="match status" value="1"/>
</dbReference>
<evidence type="ECO:0000313" key="13">
    <source>
        <dbReference type="EMBL" id="VDO50652.1"/>
    </source>
</evidence>
<dbReference type="EC" id="2.7.1.107" evidence="10"/>
<keyword evidence="4 10" id="KW-0808">Transferase</keyword>
<evidence type="ECO:0000256" key="3">
    <source>
        <dbReference type="ARBA" id="ARBA00009280"/>
    </source>
</evidence>
<gene>
    <name evidence="13" type="ORF">HPLM_LOCUS13800</name>
</gene>
<keyword evidence="6" id="KW-0863">Zinc-finger</keyword>
<proteinExistence type="inferred from homology"/>
<dbReference type="PROSITE" id="PS50146">
    <property type="entry name" value="DAGK"/>
    <property type="match status" value="1"/>
</dbReference>
<dbReference type="OrthoDB" id="242257at2759"/>
<keyword evidence="9" id="KW-0472">Membrane</keyword>
<dbReference type="GO" id="GO:0004143">
    <property type="term" value="F:ATP-dependent diacylglycerol kinase activity"/>
    <property type="evidence" value="ECO:0007669"/>
    <property type="project" value="UniProtKB-EC"/>
</dbReference>
<dbReference type="Pfam" id="PF00609">
    <property type="entry name" value="DAGK_acc"/>
    <property type="match status" value="1"/>
</dbReference>
<keyword evidence="5 10" id="KW-0547">Nucleotide-binding</keyword>
<dbReference type="WBParaSite" id="HPLM_0001380801-mRNA-1">
    <property type="protein sequence ID" value="HPLM_0001380801-mRNA-1"/>
    <property type="gene ID" value="HPLM_0001380801"/>
</dbReference>
<dbReference type="Pfam" id="PF00781">
    <property type="entry name" value="DAGK_cat"/>
    <property type="match status" value="1"/>
</dbReference>
<organism evidence="15">
    <name type="scientific">Haemonchus placei</name>
    <name type="common">Barber's pole worm</name>
    <dbReference type="NCBI Taxonomy" id="6290"/>
    <lineage>
        <taxon>Eukaryota</taxon>
        <taxon>Metazoa</taxon>
        <taxon>Ecdysozoa</taxon>
        <taxon>Nematoda</taxon>
        <taxon>Chromadorea</taxon>
        <taxon>Rhabditida</taxon>
        <taxon>Rhabditina</taxon>
        <taxon>Rhabditomorpha</taxon>
        <taxon>Strongyloidea</taxon>
        <taxon>Trichostrongylidae</taxon>
        <taxon>Haemonchus</taxon>
    </lineage>
</organism>
<evidence type="ECO:0000256" key="2">
    <source>
        <dbReference type="ARBA" id="ARBA00004370"/>
    </source>
</evidence>
<reference evidence="15" key="1">
    <citation type="submission" date="2017-02" db="UniProtKB">
        <authorList>
            <consortium name="WormBaseParasite"/>
        </authorList>
    </citation>
    <scope>IDENTIFICATION</scope>
</reference>
<dbReference type="SMART" id="SM00045">
    <property type="entry name" value="DAGKa"/>
    <property type="match status" value="1"/>
</dbReference>
<dbReference type="STRING" id="6290.A0A0N4WQT3"/>
<reference evidence="13 14" key="2">
    <citation type="submission" date="2018-11" db="EMBL/GenBank/DDBJ databases">
        <authorList>
            <consortium name="Pathogen Informatics"/>
        </authorList>
    </citation>
    <scope>NUCLEOTIDE SEQUENCE [LARGE SCALE GENOMIC DNA]</scope>
    <source>
        <strain evidence="13 14">MHpl1</strain>
    </source>
</reference>
<evidence type="ECO:0000256" key="7">
    <source>
        <dbReference type="ARBA" id="ARBA00022777"/>
    </source>
</evidence>